<name>A0A1M5KEE1_9FLAO</name>
<dbReference type="EMBL" id="FQUT01000016">
    <property type="protein sequence ID" value="SHG50980.1"/>
    <property type="molecule type" value="Genomic_DNA"/>
</dbReference>
<reference evidence="3" key="1">
    <citation type="submission" date="2016-11" db="EMBL/GenBank/DDBJ databases">
        <authorList>
            <person name="Varghese N."/>
            <person name="Submissions S."/>
        </authorList>
    </citation>
    <scope>NUCLEOTIDE SEQUENCE [LARGE SCALE GENOMIC DNA]</scope>
    <source>
        <strain evidence="3">DSM 27619</strain>
    </source>
</reference>
<dbReference type="Proteomes" id="UP000184518">
    <property type="component" value="Unassembled WGS sequence"/>
</dbReference>
<feature type="transmembrane region" description="Helical" evidence="1">
    <location>
        <begin position="38"/>
        <end position="54"/>
    </location>
</feature>
<keyword evidence="1" id="KW-0472">Membrane</keyword>
<evidence type="ECO:0000313" key="2">
    <source>
        <dbReference type="EMBL" id="SHG50980.1"/>
    </source>
</evidence>
<evidence type="ECO:0000313" key="3">
    <source>
        <dbReference type="Proteomes" id="UP000184518"/>
    </source>
</evidence>
<accession>A0A1M5KEE1</accession>
<keyword evidence="3" id="KW-1185">Reference proteome</keyword>
<evidence type="ECO:0000256" key="1">
    <source>
        <dbReference type="SAM" id="Phobius"/>
    </source>
</evidence>
<keyword evidence="1" id="KW-1133">Transmembrane helix</keyword>
<sequence length="66" mass="7490">MKTTLKNRYAITNKILIVLVSSVFGYNLYQAIINPEKAHLLLSIILVAFTYIAVEKYGTNGEKKKE</sequence>
<dbReference type="RefSeq" id="WP_072963065.1">
    <property type="nucleotide sequence ID" value="NZ_FQUT01000016.1"/>
</dbReference>
<proteinExistence type="predicted"/>
<organism evidence="2 3">
    <name type="scientific">Chryseobacterium arachidis</name>
    <dbReference type="NCBI Taxonomy" id="1416778"/>
    <lineage>
        <taxon>Bacteria</taxon>
        <taxon>Pseudomonadati</taxon>
        <taxon>Bacteroidota</taxon>
        <taxon>Flavobacteriia</taxon>
        <taxon>Flavobacteriales</taxon>
        <taxon>Weeksellaceae</taxon>
        <taxon>Chryseobacterium group</taxon>
        <taxon>Chryseobacterium</taxon>
    </lineage>
</organism>
<feature type="transmembrane region" description="Helical" evidence="1">
    <location>
        <begin position="12"/>
        <end position="32"/>
    </location>
</feature>
<dbReference type="AlphaFoldDB" id="A0A1M5KEE1"/>
<dbReference type="OrthoDB" id="1264588at2"/>
<keyword evidence="1" id="KW-0812">Transmembrane</keyword>
<gene>
    <name evidence="2" type="ORF">SAMN05443633_11699</name>
</gene>
<protein>
    <submittedName>
        <fullName evidence="2">Uncharacterized protein</fullName>
    </submittedName>
</protein>